<evidence type="ECO:0000256" key="3">
    <source>
        <dbReference type="SAM" id="SignalP"/>
    </source>
</evidence>
<dbReference type="PANTHER" id="PTHR35841:SF1">
    <property type="entry name" value="PHOSPHONATES-BINDING PERIPLASMIC PROTEIN"/>
    <property type="match status" value="1"/>
</dbReference>
<dbReference type="GO" id="GO:0043190">
    <property type="term" value="C:ATP-binding cassette (ABC) transporter complex"/>
    <property type="evidence" value="ECO:0007669"/>
    <property type="project" value="InterPro"/>
</dbReference>
<evidence type="ECO:0000313" key="4">
    <source>
        <dbReference type="EMBL" id="MBB3146510.1"/>
    </source>
</evidence>
<dbReference type="EMBL" id="JACHXN010000008">
    <property type="protein sequence ID" value="MBB3146510.1"/>
    <property type="molecule type" value="Genomic_DNA"/>
</dbReference>
<comment type="caution">
    <text evidence="4">The sequence shown here is derived from an EMBL/GenBank/DDBJ whole genome shotgun (WGS) entry which is preliminary data.</text>
</comment>
<comment type="similarity">
    <text evidence="1">Belongs to the phosphate/phosphite/phosphonate binding protein family.</text>
</comment>
<accession>A0A839UC34</accession>
<dbReference type="CDD" id="cd01071">
    <property type="entry name" value="PBP2_PhnD_like"/>
    <property type="match status" value="1"/>
</dbReference>
<dbReference type="InterPro" id="IPR017797">
    <property type="entry name" value="Phosphnate-bd"/>
</dbReference>
<dbReference type="PANTHER" id="PTHR35841">
    <property type="entry name" value="PHOSPHONATES-BINDING PERIPLASMIC PROTEIN"/>
    <property type="match status" value="1"/>
</dbReference>
<reference evidence="4 5" key="1">
    <citation type="submission" date="2020-08" db="EMBL/GenBank/DDBJ databases">
        <title>Genomic Encyclopedia of Type Strains, Phase III (KMG-III): the genomes of soil and plant-associated and newly described type strains.</title>
        <authorList>
            <person name="Whitman W."/>
        </authorList>
    </citation>
    <scope>NUCLEOTIDE SEQUENCE [LARGE SCALE GENOMIC DNA]</scope>
    <source>
        <strain evidence="4 5">CECT 7015</strain>
    </source>
</reference>
<dbReference type="SUPFAM" id="SSF53850">
    <property type="entry name" value="Periplasmic binding protein-like II"/>
    <property type="match status" value="1"/>
</dbReference>
<gene>
    <name evidence="4" type="ORF">FHS21_002925</name>
</gene>
<sequence>MLFKKALLGAIALSAMLTGTMARAEDLKEFRIGILGGENETDRLRNFGCLADHLKETFGFEKVSLFPAADYDGVIQGLLGGTLDFAELGASGYAAVYIKDPKAVTPILTTQQTDGSTGYYSIGLARKDSGIKTIADAKGKTLGYADPDSTSGYLVPLTQIPKTTGMPNDKFFAKTQFNGGHENNLLAAYDGKVDVAVDDSSGLGDFKDGYTSGTFRKEVDKGAVDPSLLVEVWRSPLIPNGPLVVRNGIGDEWHAKLADFFMKLPTTDKKCFEAVEGGDFKGYQPVKPEFYNAVIDIRKNAIGG</sequence>
<keyword evidence="5" id="KW-1185">Reference proteome</keyword>
<dbReference type="Proteomes" id="UP000554520">
    <property type="component" value="Unassembled WGS sequence"/>
</dbReference>
<dbReference type="AlphaFoldDB" id="A0A839UC34"/>
<dbReference type="InterPro" id="IPR005770">
    <property type="entry name" value="PhnD"/>
</dbReference>
<feature type="signal peptide" evidence="3">
    <location>
        <begin position="1"/>
        <end position="24"/>
    </location>
</feature>
<feature type="chain" id="PRO_5032428086" evidence="3">
    <location>
        <begin position="25"/>
        <end position="304"/>
    </location>
</feature>
<proteinExistence type="inferred from homology"/>
<evidence type="ECO:0000256" key="1">
    <source>
        <dbReference type="ARBA" id="ARBA00007162"/>
    </source>
</evidence>
<evidence type="ECO:0000256" key="2">
    <source>
        <dbReference type="ARBA" id="ARBA00022729"/>
    </source>
</evidence>
<dbReference type="GO" id="GO:0055085">
    <property type="term" value="P:transmembrane transport"/>
    <property type="evidence" value="ECO:0007669"/>
    <property type="project" value="InterPro"/>
</dbReference>
<dbReference type="NCBIfam" id="TIGR03431">
    <property type="entry name" value="PhnD"/>
    <property type="match status" value="1"/>
</dbReference>
<dbReference type="Pfam" id="PF12974">
    <property type="entry name" value="Phosphonate-bd"/>
    <property type="match status" value="1"/>
</dbReference>
<name>A0A839UC34_9HYPH</name>
<evidence type="ECO:0000313" key="5">
    <source>
        <dbReference type="Proteomes" id="UP000554520"/>
    </source>
</evidence>
<keyword evidence="2 3" id="KW-0732">Signal</keyword>
<protein>
    <submittedName>
        <fullName evidence="4">Phosphonate transport system substrate-binding protein</fullName>
    </submittedName>
</protein>
<organism evidence="4 5">
    <name type="scientific">Phyllobacterium trifolii</name>
    <dbReference type="NCBI Taxonomy" id="300193"/>
    <lineage>
        <taxon>Bacteria</taxon>
        <taxon>Pseudomonadati</taxon>
        <taxon>Pseudomonadota</taxon>
        <taxon>Alphaproteobacteria</taxon>
        <taxon>Hyphomicrobiales</taxon>
        <taxon>Phyllobacteriaceae</taxon>
        <taxon>Phyllobacterium</taxon>
    </lineage>
</organism>
<dbReference type="NCBIfam" id="TIGR01098">
    <property type="entry name" value="3A0109s03R"/>
    <property type="match status" value="1"/>
</dbReference>
<dbReference type="Gene3D" id="3.40.190.10">
    <property type="entry name" value="Periplasmic binding protein-like II"/>
    <property type="match status" value="2"/>
</dbReference>
<dbReference type="GO" id="GO:0015716">
    <property type="term" value="P:organic phosphonate transport"/>
    <property type="evidence" value="ECO:0007669"/>
    <property type="project" value="InterPro"/>
</dbReference>